<dbReference type="SUPFAM" id="SSF46579">
    <property type="entry name" value="Prefoldin"/>
    <property type="match status" value="1"/>
</dbReference>
<gene>
    <name evidence="6" type="primary">Contig8936.g9550</name>
    <name evidence="6" type="ORF">STYLEM_19800</name>
</gene>
<organism evidence="6 7">
    <name type="scientific">Stylonychia lemnae</name>
    <name type="common">Ciliate</name>
    <dbReference type="NCBI Taxonomy" id="5949"/>
    <lineage>
        <taxon>Eukaryota</taxon>
        <taxon>Sar</taxon>
        <taxon>Alveolata</taxon>
        <taxon>Ciliophora</taxon>
        <taxon>Intramacronucleata</taxon>
        <taxon>Spirotrichea</taxon>
        <taxon>Stichotrichia</taxon>
        <taxon>Sporadotrichida</taxon>
        <taxon>Oxytrichidae</taxon>
        <taxon>Stylonychinae</taxon>
        <taxon>Stylonychia</taxon>
    </lineage>
</organism>
<comment type="subcellular location">
    <subcellularLocation>
        <location evidence="1">Nucleus</location>
    </subcellularLocation>
</comment>
<evidence type="ECO:0000313" key="6">
    <source>
        <dbReference type="EMBL" id="CDW90655.1"/>
    </source>
</evidence>
<evidence type="ECO:0000256" key="5">
    <source>
        <dbReference type="SAM" id="MobiDB-lite"/>
    </source>
</evidence>
<feature type="compositionally biased region" description="Basic and acidic residues" evidence="5">
    <location>
        <begin position="340"/>
        <end position="359"/>
    </location>
</feature>
<dbReference type="GO" id="GO:0005634">
    <property type="term" value="C:nucleus"/>
    <property type="evidence" value="ECO:0007669"/>
    <property type="project" value="UniProtKB-SubCell"/>
</dbReference>
<evidence type="ECO:0000256" key="4">
    <source>
        <dbReference type="SAM" id="Coils"/>
    </source>
</evidence>
<dbReference type="Proteomes" id="UP000039865">
    <property type="component" value="Unassembled WGS sequence"/>
</dbReference>
<protein>
    <submittedName>
        <fullName evidence="6">Prefoldin subunit family protein</fullName>
    </submittedName>
</protein>
<feature type="region of interest" description="Disordered" evidence="5">
    <location>
        <begin position="318"/>
        <end position="384"/>
    </location>
</feature>
<name>A0A078B818_STYLE</name>
<dbReference type="GO" id="GO:0003714">
    <property type="term" value="F:transcription corepressor activity"/>
    <property type="evidence" value="ECO:0007669"/>
    <property type="project" value="TreeGrafter"/>
</dbReference>
<dbReference type="InterPro" id="IPR004127">
    <property type="entry name" value="Prefoldin_subunit_alpha"/>
</dbReference>
<dbReference type="InterPro" id="IPR009053">
    <property type="entry name" value="Prefoldin"/>
</dbReference>
<dbReference type="Pfam" id="PF02996">
    <property type="entry name" value="Prefoldin"/>
    <property type="match status" value="1"/>
</dbReference>
<evidence type="ECO:0000313" key="7">
    <source>
        <dbReference type="Proteomes" id="UP000039865"/>
    </source>
</evidence>
<dbReference type="InParanoid" id="A0A078B818"/>
<feature type="region of interest" description="Disordered" evidence="5">
    <location>
        <begin position="409"/>
        <end position="447"/>
    </location>
</feature>
<evidence type="ECO:0000256" key="1">
    <source>
        <dbReference type="ARBA" id="ARBA00004123"/>
    </source>
</evidence>
<dbReference type="OrthoDB" id="10267474at2759"/>
<dbReference type="EMBL" id="CCKQ01018675">
    <property type="protein sequence ID" value="CDW90655.1"/>
    <property type="molecule type" value="Genomic_DNA"/>
</dbReference>
<feature type="compositionally biased region" description="Basic and acidic residues" evidence="5">
    <location>
        <begin position="409"/>
        <end position="418"/>
    </location>
</feature>
<dbReference type="CDD" id="cd23159">
    <property type="entry name" value="Prefoldin_URI1"/>
    <property type="match status" value="1"/>
</dbReference>
<dbReference type="PANTHER" id="PTHR15111:SF0">
    <property type="entry name" value="UNCONVENTIONAL PREFOLDIN RPB5 INTERACTOR 1"/>
    <property type="match status" value="1"/>
</dbReference>
<dbReference type="GO" id="GO:0019212">
    <property type="term" value="F:phosphatase inhibitor activity"/>
    <property type="evidence" value="ECO:0007669"/>
    <property type="project" value="TreeGrafter"/>
</dbReference>
<keyword evidence="2" id="KW-0539">Nucleus</keyword>
<dbReference type="Gene3D" id="1.10.287.370">
    <property type="match status" value="1"/>
</dbReference>
<feature type="compositionally biased region" description="Basic residues" evidence="5">
    <location>
        <begin position="436"/>
        <end position="447"/>
    </location>
</feature>
<reference evidence="6 7" key="1">
    <citation type="submission" date="2014-06" db="EMBL/GenBank/DDBJ databases">
        <authorList>
            <person name="Swart Estienne"/>
        </authorList>
    </citation>
    <scope>NUCLEOTIDE SEQUENCE [LARGE SCALE GENOMIC DNA]</scope>
    <source>
        <strain evidence="6 7">130c</strain>
    </source>
</reference>
<keyword evidence="4" id="KW-0175">Coiled coil</keyword>
<keyword evidence="7" id="KW-1185">Reference proteome</keyword>
<evidence type="ECO:0000256" key="3">
    <source>
        <dbReference type="ARBA" id="ARBA00038295"/>
    </source>
</evidence>
<dbReference type="GO" id="GO:0000122">
    <property type="term" value="P:negative regulation of transcription by RNA polymerase II"/>
    <property type="evidence" value="ECO:0007669"/>
    <property type="project" value="TreeGrafter"/>
</dbReference>
<dbReference type="GO" id="GO:0003682">
    <property type="term" value="F:chromatin binding"/>
    <property type="evidence" value="ECO:0007669"/>
    <property type="project" value="TreeGrafter"/>
</dbReference>
<comment type="similarity">
    <text evidence="3">Belongs to the RNA polymerase II subunit 5-mediating protein family.</text>
</comment>
<dbReference type="InterPro" id="IPR052255">
    <property type="entry name" value="RNA_pol_II_subunit5-mediator"/>
</dbReference>
<proteinExistence type="inferred from homology"/>
<evidence type="ECO:0000256" key="2">
    <source>
        <dbReference type="ARBA" id="ARBA00023242"/>
    </source>
</evidence>
<dbReference type="PANTHER" id="PTHR15111">
    <property type="entry name" value="RNA POLYMERASE II SUBUNIT 5-MEDIATING PROTEIN NNX3"/>
    <property type="match status" value="1"/>
</dbReference>
<dbReference type="OMA" id="EVTCKQG"/>
<feature type="coiled-coil region" evidence="4">
    <location>
        <begin position="185"/>
        <end position="212"/>
    </location>
</feature>
<sequence>MESIIPKQDEEFKTDQSIGDILNIKSPLGHKKKRRLIMIGPPRGPFKYKESQTLLQKSPNAQIQQLGNIVSVCHKELNGAQTSKAKKRYEEQFAFSERLINRQIDQDFNVKVGLEQKLNEYEKLSQTLIDISKKSTHHVMVPISEVGFFTQGKIKHSNEVLVFLGDNYFVERTAHECQDMINRRKQLISKQLDNLDIQLDKQQNLKDILQESKQTSDNPEIMPDTQSRWTKEGLLDIREEYGDEVLSTQVFDEVQQTIHPQSESIKEILQNKQTQLEEQNQDSDSDDDFKVKYQRLKKQSEGKNKELIDRLKALSDGVPYVPDQNSQNSLNQAPVATKPSDLRRMMQQVAEREETKAIDKPIQQQQQQPKSILKKSVDQQSTLNQQMSLGSNLIKEKKTEPIVTNVVERDLKSGRKQQEQQQQQQQDKQEEERPKRVSKFKQQRMGQ</sequence>
<accession>A0A078B818</accession>
<dbReference type="AlphaFoldDB" id="A0A078B818"/>
<feature type="compositionally biased region" description="Polar residues" evidence="5">
    <location>
        <begin position="323"/>
        <end position="334"/>
    </location>
</feature>